<dbReference type="OrthoDB" id="572168at2"/>
<name>A0A4Y8X1V8_9MICC</name>
<accession>A0A4Y8X1V8</accession>
<evidence type="ECO:0000313" key="2">
    <source>
        <dbReference type="Proteomes" id="UP000560081"/>
    </source>
</evidence>
<comment type="caution">
    <text evidence="1">The sequence shown here is derived from an EMBL/GenBank/DDBJ whole genome shotgun (WGS) entry which is preliminary data.</text>
</comment>
<dbReference type="AlphaFoldDB" id="A0A4Y8X1V8"/>
<gene>
    <name evidence="1" type="ORF">BJ976_000331</name>
</gene>
<dbReference type="RefSeq" id="WP_135029872.1">
    <property type="nucleotide sequence ID" value="NZ_BMLA01000003.1"/>
</dbReference>
<reference evidence="1 2" key="1">
    <citation type="submission" date="2020-08" db="EMBL/GenBank/DDBJ databases">
        <title>Sequencing the genomes of 1000 actinobacteria strains.</title>
        <authorList>
            <person name="Klenk H.-P."/>
        </authorList>
    </citation>
    <scope>NUCLEOTIDE SEQUENCE [LARGE SCALE GENOMIC DNA]</scope>
    <source>
        <strain evidence="1 2">DSM 19079</strain>
    </source>
</reference>
<dbReference type="Proteomes" id="UP000560081">
    <property type="component" value="Unassembled WGS sequence"/>
</dbReference>
<dbReference type="Gene3D" id="3.30.450.30">
    <property type="entry name" value="Dynein light chain 2a, cytoplasmic"/>
    <property type="match status" value="1"/>
</dbReference>
<dbReference type="EMBL" id="JACHMC010000001">
    <property type="protein sequence ID" value="MBB4881980.1"/>
    <property type="molecule type" value="Genomic_DNA"/>
</dbReference>
<proteinExistence type="predicted"/>
<keyword evidence="2" id="KW-1185">Reference proteome</keyword>
<sequence>MASQDELTRIIDNINSDVNGFIGAAIVDMETGMPLASRSTRSDFDLEVASAYNAEMVKAKLKTIQVLTIGTSLEDMLLTLGDQLHLVKMLDERTFLYVAADRAATNLALLRSAVNRHSASFR</sequence>
<protein>
    <submittedName>
        <fullName evidence="1">Putative regulator of Ras-like GTPase activity (Roadblock/LC7/MglB family)</fullName>
    </submittedName>
</protein>
<organism evidence="1 2">
    <name type="scientific">Micrococcus flavus</name>
    <dbReference type="NCBI Taxonomy" id="384602"/>
    <lineage>
        <taxon>Bacteria</taxon>
        <taxon>Bacillati</taxon>
        <taxon>Actinomycetota</taxon>
        <taxon>Actinomycetes</taxon>
        <taxon>Micrococcales</taxon>
        <taxon>Micrococcaceae</taxon>
        <taxon>Micrococcus</taxon>
    </lineage>
</organism>
<evidence type="ECO:0000313" key="1">
    <source>
        <dbReference type="EMBL" id="MBB4881980.1"/>
    </source>
</evidence>
<dbReference type="SUPFAM" id="SSF103196">
    <property type="entry name" value="Roadblock/LC7 domain"/>
    <property type="match status" value="1"/>
</dbReference>